<dbReference type="Gene3D" id="3.40.50.620">
    <property type="entry name" value="HUPs"/>
    <property type="match status" value="1"/>
</dbReference>
<evidence type="ECO:0000259" key="5">
    <source>
        <dbReference type="Pfam" id="PF01406"/>
    </source>
</evidence>
<dbReference type="GO" id="GO:0005737">
    <property type="term" value="C:cytoplasm"/>
    <property type="evidence" value="ECO:0007669"/>
    <property type="project" value="TreeGrafter"/>
</dbReference>
<dbReference type="PRINTS" id="PR00983">
    <property type="entry name" value="TRNASYNTHCYS"/>
</dbReference>
<evidence type="ECO:0000313" key="7">
    <source>
        <dbReference type="Proteomes" id="UP000298663"/>
    </source>
</evidence>
<keyword evidence="2" id="KW-0547">Nucleotide-binding</keyword>
<dbReference type="OrthoDB" id="438179at2759"/>
<name>A0A4U8UWK8_STECR</name>
<sequence>MSHLHYFRLALLSRTLSLCRLIPRRFFLDCAGRVTATRTNSNSPAMAEGKRRQPAWKEPTQDEEPKLHLYNSLTRSKTLFVPLKPQRIKFYVCGPTVYDSAHMGHARAYLSFDILRRVLSGYFNYDVLFVMNITDIDDKIIKRARQGYLLENYLKDEGQKYSEVHGDIMKSLEMFGQKYAKEDDQDKKKMYDDMLGRINASAQKLDQHIKTGAGAEGPEFVEIFNELFTHSKDVLSDWLDSQRGHTVTDQKVFDSLARKANFCVI</sequence>
<dbReference type="InterPro" id="IPR032678">
    <property type="entry name" value="tRNA-synt_1_cat_dom"/>
</dbReference>
<dbReference type="GO" id="GO:0005524">
    <property type="term" value="F:ATP binding"/>
    <property type="evidence" value="ECO:0007669"/>
    <property type="project" value="UniProtKB-KW"/>
</dbReference>
<proteinExistence type="predicted"/>
<dbReference type="InterPro" id="IPR024909">
    <property type="entry name" value="Cys-tRNA/MSH_ligase"/>
</dbReference>
<evidence type="ECO:0000313" key="6">
    <source>
        <dbReference type="EMBL" id="TMS37215.1"/>
    </source>
</evidence>
<evidence type="ECO:0000256" key="2">
    <source>
        <dbReference type="ARBA" id="ARBA00022741"/>
    </source>
</evidence>
<dbReference type="EMBL" id="AZBU02000001">
    <property type="protein sequence ID" value="TMS37215.1"/>
    <property type="molecule type" value="Genomic_DNA"/>
</dbReference>
<feature type="domain" description="tRNA synthetases class I catalytic" evidence="5">
    <location>
        <begin position="80"/>
        <end position="156"/>
    </location>
</feature>
<dbReference type="EMBL" id="CM016762">
    <property type="protein sequence ID" value="TMS37215.1"/>
    <property type="molecule type" value="Genomic_DNA"/>
</dbReference>
<evidence type="ECO:0000256" key="1">
    <source>
        <dbReference type="ARBA" id="ARBA00022598"/>
    </source>
</evidence>
<dbReference type="PANTHER" id="PTHR10890:SF3">
    <property type="entry name" value="CYSTEINE--TRNA LIGASE, CYTOPLASMIC"/>
    <property type="match status" value="1"/>
</dbReference>
<accession>A0A4U8UWK8</accession>
<dbReference type="Pfam" id="PF01406">
    <property type="entry name" value="tRNA-synt_1e"/>
    <property type="match status" value="1"/>
</dbReference>
<dbReference type="SUPFAM" id="SSF52374">
    <property type="entry name" value="Nucleotidylyl transferase"/>
    <property type="match status" value="1"/>
</dbReference>
<reference evidence="6 7" key="1">
    <citation type="journal article" date="2015" name="Genome Biol.">
        <title>Comparative genomics of Steinernema reveals deeply conserved gene regulatory networks.</title>
        <authorList>
            <person name="Dillman A.R."/>
            <person name="Macchietto M."/>
            <person name="Porter C.F."/>
            <person name="Rogers A."/>
            <person name="Williams B."/>
            <person name="Antoshechkin I."/>
            <person name="Lee M.M."/>
            <person name="Goodwin Z."/>
            <person name="Lu X."/>
            <person name="Lewis E.E."/>
            <person name="Goodrich-Blair H."/>
            <person name="Stock S.P."/>
            <person name="Adams B.J."/>
            <person name="Sternberg P.W."/>
            <person name="Mortazavi A."/>
        </authorList>
    </citation>
    <scope>NUCLEOTIDE SEQUENCE [LARGE SCALE GENOMIC DNA]</scope>
    <source>
        <strain evidence="6 7">ALL</strain>
    </source>
</reference>
<protein>
    <recommendedName>
        <fullName evidence="5">tRNA synthetases class I catalytic domain-containing protein</fullName>
    </recommendedName>
</protein>
<dbReference type="PANTHER" id="PTHR10890">
    <property type="entry name" value="CYSTEINYL-TRNA SYNTHETASE"/>
    <property type="match status" value="1"/>
</dbReference>
<organism evidence="6 7">
    <name type="scientific">Steinernema carpocapsae</name>
    <name type="common">Entomopathogenic nematode</name>
    <dbReference type="NCBI Taxonomy" id="34508"/>
    <lineage>
        <taxon>Eukaryota</taxon>
        <taxon>Metazoa</taxon>
        <taxon>Ecdysozoa</taxon>
        <taxon>Nematoda</taxon>
        <taxon>Chromadorea</taxon>
        <taxon>Rhabditida</taxon>
        <taxon>Tylenchina</taxon>
        <taxon>Panagrolaimomorpha</taxon>
        <taxon>Strongyloidoidea</taxon>
        <taxon>Steinernematidae</taxon>
        <taxon>Steinernema</taxon>
    </lineage>
</organism>
<feature type="region of interest" description="Disordered" evidence="4">
    <location>
        <begin position="39"/>
        <end position="63"/>
    </location>
</feature>
<dbReference type="STRING" id="34508.A0A4U8UWK8"/>
<keyword evidence="7" id="KW-1185">Reference proteome</keyword>
<dbReference type="GO" id="GO:0004817">
    <property type="term" value="F:cysteine-tRNA ligase activity"/>
    <property type="evidence" value="ECO:0007669"/>
    <property type="project" value="TreeGrafter"/>
</dbReference>
<dbReference type="AlphaFoldDB" id="A0A4U8UWK8"/>
<dbReference type="GO" id="GO:0006423">
    <property type="term" value="P:cysteinyl-tRNA aminoacylation"/>
    <property type="evidence" value="ECO:0007669"/>
    <property type="project" value="TreeGrafter"/>
</dbReference>
<evidence type="ECO:0000256" key="4">
    <source>
        <dbReference type="SAM" id="MobiDB-lite"/>
    </source>
</evidence>
<evidence type="ECO:0000256" key="3">
    <source>
        <dbReference type="ARBA" id="ARBA00022840"/>
    </source>
</evidence>
<keyword evidence="3" id="KW-0067">ATP-binding</keyword>
<keyword evidence="1" id="KW-0436">Ligase</keyword>
<dbReference type="InterPro" id="IPR014729">
    <property type="entry name" value="Rossmann-like_a/b/a_fold"/>
</dbReference>
<dbReference type="Proteomes" id="UP000298663">
    <property type="component" value="Chromosome X"/>
</dbReference>
<reference evidence="6 7" key="2">
    <citation type="journal article" date="2019" name="G3 (Bethesda)">
        <title>Hybrid Assembly of the Genome of the Entomopathogenic Nematode Steinernema carpocapsae Identifies the X-Chromosome.</title>
        <authorList>
            <person name="Serra L."/>
            <person name="Macchietto M."/>
            <person name="Macias-Munoz A."/>
            <person name="McGill C.J."/>
            <person name="Rodriguez I.M."/>
            <person name="Rodriguez B."/>
            <person name="Murad R."/>
            <person name="Mortazavi A."/>
        </authorList>
    </citation>
    <scope>NUCLEOTIDE SEQUENCE [LARGE SCALE GENOMIC DNA]</scope>
    <source>
        <strain evidence="6 7">ALL</strain>
    </source>
</reference>
<gene>
    <name evidence="6" type="ORF">L596_004192</name>
</gene>
<comment type="caution">
    <text evidence="6">The sequence shown here is derived from an EMBL/GenBank/DDBJ whole genome shotgun (WGS) entry which is preliminary data.</text>
</comment>